<keyword evidence="3" id="KW-0472">Membrane</keyword>
<keyword evidence="9" id="KW-1185">Reference proteome</keyword>
<dbReference type="RefSeq" id="WP_183966592.1">
    <property type="nucleotide sequence ID" value="NZ_BAABEW010000001.1"/>
</dbReference>
<protein>
    <submittedName>
        <fullName evidence="8">Putative small lipoprotein YifL</fullName>
    </submittedName>
</protein>
<comment type="subcellular location">
    <subcellularLocation>
        <location evidence="1">Cell outer membrane</location>
        <topology evidence="1">Lipid-anchor</topology>
    </subcellularLocation>
</comment>
<evidence type="ECO:0000256" key="3">
    <source>
        <dbReference type="ARBA" id="ARBA00023136"/>
    </source>
</evidence>
<evidence type="ECO:0000313" key="9">
    <source>
        <dbReference type="Proteomes" id="UP000532440"/>
    </source>
</evidence>
<dbReference type="PROSITE" id="PS51257">
    <property type="entry name" value="PROKAR_LIPOPROTEIN"/>
    <property type="match status" value="1"/>
</dbReference>
<evidence type="ECO:0000256" key="6">
    <source>
        <dbReference type="ARBA" id="ARBA00023288"/>
    </source>
</evidence>
<keyword evidence="4" id="KW-0564">Palmitate</keyword>
<keyword evidence="2" id="KW-0732">Signal</keyword>
<sequence length="49" mass="4895">MKSIIALGALAAVLSLAAGCGQRGPLYLPDPSKPRPAAAGVTPQQLPAR</sequence>
<dbReference type="InterPro" id="IPR032831">
    <property type="entry name" value="LptM_cons"/>
</dbReference>
<dbReference type="Proteomes" id="UP000532440">
    <property type="component" value="Unassembled WGS sequence"/>
</dbReference>
<dbReference type="EMBL" id="JACHGB010000003">
    <property type="protein sequence ID" value="MBB5271854.1"/>
    <property type="molecule type" value="Genomic_DNA"/>
</dbReference>
<keyword evidence="6 8" id="KW-0449">Lipoprotein</keyword>
<dbReference type="AlphaFoldDB" id="A0A7W8HGW6"/>
<dbReference type="NCBIfam" id="NF047847">
    <property type="entry name" value="SS_mature_LptM"/>
    <property type="match status" value="1"/>
</dbReference>
<proteinExistence type="predicted"/>
<comment type="caution">
    <text evidence="8">The sequence shown here is derived from an EMBL/GenBank/DDBJ whole genome shotgun (WGS) entry which is preliminary data.</text>
</comment>
<reference evidence="8 9" key="1">
    <citation type="submission" date="2020-08" db="EMBL/GenBank/DDBJ databases">
        <title>Genomic Encyclopedia of Type Strains, Phase IV (KMG-IV): sequencing the most valuable type-strain genomes for metagenomic binning, comparative biology and taxonomic classification.</title>
        <authorList>
            <person name="Goeker M."/>
        </authorList>
    </citation>
    <scope>NUCLEOTIDE SEQUENCE [LARGE SCALE GENOMIC DNA]</scope>
    <source>
        <strain evidence="8 9">DSM 29781</strain>
    </source>
</reference>
<accession>A0A7W8HGW6</accession>
<evidence type="ECO:0000313" key="8">
    <source>
        <dbReference type="EMBL" id="MBB5271854.1"/>
    </source>
</evidence>
<evidence type="ECO:0000256" key="2">
    <source>
        <dbReference type="ARBA" id="ARBA00022729"/>
    </source>
</evidence>
<gene>
    <name evidence="8" type="ORF">HNQ70_001864</name>
</gene>
<evidence type="ECO:0000256" key="5">
    <source>
        <dbReference type="ARBA" id="ARBA00023237"/>
    </source>
</evidence>
<name>A0A7W8HGW6_9BURK</name>
<keyword evidence="5" id="KW-0998">Cell outer membrane</keyword>
<evidence type="ECO:0000256" key="4">
    <source>
        <dbReference type="ARBA" id="ARBA00023139"/>
    </source>
</evidence>
<feature type="region of interest" description="Disordered" evidence="7">
    <location>
        <begin position="25"/>
        <end position="49"/>
    </location>
</feature>
<evidence type="ECO:0000256" key="7">
    <source>
        <dbReference type="SAM" id="MobiDB-lite"/>
    </source>
</evidence>
<evidence type="ECO:0000256" key="1">
    <source>
        <dbReference type="ARBA" id="ARBA00004459"/>
    </source>
</evidence>
<organism evidence="8 9">
    <name type="scientific">Quisquiliibacterium transsilvanicum</name>
    <dbReference type="NCBI Taxonomy" id="1549638"/>
    <lineage>
        <taxon>Bacteria</taxon>
        <taxon>Pseudomonadati</taxon>
        <taxon>Pseudomonadota</taxon>
        <taxon>Betaproteobacteria</taxon>
        <taxon>Burkholderiales</taxon>
        <taxon>Burkholderiaceae</taxon>
        <taxon>Quisquiliibacterium</taxon>
    </lineage>
</organism>